<keyword evidence="3" id="KW-1185">Reference proteome</keyword>
<protein>
    <submittedName>
        <fullName evidence="2">Uncharacterized protein</fullName>
    </submittedName>
</protein>
<dbReference type="RefSeq" id="WP_136721937.1">
    <property type="nucleotide sequence ID" value="NZ_SUMC01000002.1"/>
</dbReference>
<dbReference type="OrthoDB" id="8441777at2"/>
<dbReference type="AlphaFoldDB" id="A0A4U0SU43"/>
<feature type="compositionally biased region" description="Low complexity" evidence="1">
    <location>
        <begin position="84"/>
        <end position="95"/>
    </location>
</feature>
<evidence type="ECO:0000256" key="1">
    <source>
        <dbReference type="SAM" id="MobiDB-lite"/>
    </source>
</evidence>
<reference evidence="2 3" key="1">
    <citation type="submission" date="2019-04" db="EMBL/GenBank/DDBJ databases">
        <title>Streptomyces oryziradicis sp. nov., a novel actinomycete isolated from rhizosphere soil of rice (Oryza sativa L.).</title>
        <authorList>
            <person name="Li C."/>
        </authorList>
    </citation>
    <scope>NUCLEOTIDE SEQUENCE [LARGE SCALE GENOMIC DNA]</scope>
    <source>
        <strain evidence="2 3">NEAU-C40</strain>
    </source>
</reference>
<accession>A0A4U0SU43</accession>
<sequence>MVFATAGGLTVSLIHALGLAWDGLLNRAGSDIMLANSTFDADRFRTVFRGVGVDPDSVVEAALPFLGGAPYDPSAAAPSPPSWRAPVSRSLCTRA</sequence>
<feature type="region of interest" description="Disordered" evidence="1">
    <location>
        <begin position="73"/>
        <end position="95"/>
    </location>
</feature>
<dbReference type="EMBL" id="SUMC01000002">
    <property type="protein sequence ID" value="TKA13068.1"/>
    <property type="molecule type" value="Genomic_DNA"/>
</dbReference>
<dbReference type="Pfam" id="PF20471">
    <property type="entry name" value="DUF6716"/>
    <property type="match status" value="1"/>
</dbReference>
<name>A0A4U0SU43_9ACTN</name>
<evidence type="ECO:0000313" key="3">
    <source>
        <dbReference type="Proteomes" id="UP000305778"/>
    </source>
</evidence>
<dbReference type="Proteomes" id="UP000305778">
    <property type="component" value="Unassembled WGS sequence"/>
</dbReference>
<evidence type="ECO:0000313" key="2">
    <source>
        <dbReference type="EMBL" id="TKA13068.1"/>
    </source>
</evidence>
<proteinExistence type="predicted"/>
<gene>
    <name evidence="2" type="ORF">FCI23_03530</name>
</gene>
<comment type="caution">
    <text evidence="2">The sequence shown here is derived from an EMBL/GenBank/DDBJ whole genome shotgun (WGS) entry which is preliminary data.</text>
</comment>
<dbReference type="InterPro" id="IPR046561">
    <property type="entry name" value="DUF6716"/>
</dbReference>
<organism evidence="2 3">
    <name type="scientific">Actinacidiphila oryziradicis</name>
    <dbReference type="NCBI Taxonomy" id="2571141"/>
    <lineage>
        <taxon>Bacteria</taxon>
        <taxon>Bacillati</taxon>
        <taxon>Actinomycetota</taxon>
        <taxon>Actinomycetes</taxon>
        <taxon>Kitasatosporales</taxon>
        <taxon>Streptomycetaceae</taxon>
        <taxon>Actinacidiphila</taxon>
    </lineage>
</organism>